<feature type="domain" description="G-protein coupled receptors family 1 profile" evidence="10">
    <location>
        <begin position="48"/>
        <end position="272"/>
    </location>
</feature>
<comment type="subcellular location">
    <subcellularLocation>
        <location evidence="1">Membrane</location>
        <topology evidence="1">Multi-pass membrane protein</topology>
    </subcellularLocation>
</comment>
<dbReference type="GeneID" id="113063760"/>
<evidence type="ECO:0000256" key="8">
    <source>
        <dbReference type="ARBA" id="ARBA00023224"/>
    </source>
</evidence>
<proteinExistence type="predicted"/>
<dbReference type="PANTHER" id="PTHR24232:SF85">
    <property type="entry name" value="G-PROTEIN COUPLED RECEPTOR 4"/>
    <property type="match status" value="1"/>
</dbReference>
<evidence type="ECO:0000256" key="9">
    <source>
        <dbReference type="SAM" id="Phobius"/>
    </source>
</evidence>
<evidence type="ECO:0000313" key="11">
    <source>
        <dbReference type="Proteomes" id="UP000515129"/>
    </source>
</evidence>
<name>A0A6P6LZH7_CARAU</name>
<dbReference type="OrthoDB" id="10376232at2759"/>
<dbReference type="PANTHER" id="PTHR24232">
    <property type="entry name" value="G-PROTEIN COUPLED RECEPTOR"/>
    <property type="match status" value="1"/>
</dbReference>
<reference evidence="12" key="1">
    <citation type="submission" date="2025-08" db="UniProtKB">
        <authorList>
            <consortium name="RefSeq"/>
        </authorList>
    </citation>
    <scope>IDENTIFICATION</scope>
    <source>
        <strain evidence="12">Wakin</strain>
        <tissue evidence="12">Muscle</tissue>
    </source>
</reference>
<dbReference type="PROSITE" id="PS50262">
    <property type="entry name" value="G_PROTEIN_RECEP_F1_2"/>
    <property type="match status" value="1"/>
</dbReference>
<dbReference type="AlphaFoldDB" id="A0A6P6LZH7"/>
<dbReference type="InterPro" id="IPR017452">
    <property type="entry name" value="GPCR_Rhodpsn_7TM"/>
</dbReference>
<dbReference type="GO" id="GO:0005886">
    <property type="term" value="C:plasma membrane"/>
    <property type="evidence" value="ECO:0007669"/>
    <property type="project" value="TreeGrafter"/>
</dbReference>
<evidence type="ECO:0000256" key="7">
    <source>
        <dbReference type="ARBA" id="ARBA00023180"/>
    </source>
</evidence>
<evidence type="ECO:0000256" key="1">
    <source>
        <dbReference type="ARBA" id="ARBA00004141"/>
    </source>
</evidence>
<organism evidence="11 12">
    <name type="scientific">Carassius auratus</name>
    <name type="common">Goldfish</name>
    <dbReference type="NCBI Taxonomy" id="7957"/>
    <lineage>
        <taxon>Eukaryota</taxon>
        <taxon>Metazoa</taxon>
        <taxon>Chordata</taxon>
        <taxon>Craniata</taxon>
        <taxon>Vertebrata</taxon>
        <taxon>Euteleostomi</taxon>
        <taxon>Actinopterygii</taxon>
        <taxon>Neopterygii</taxon>
        <taxon>Teleostei</taxon>
        <taxon>Ostariophysi</taxon>
        <taxon>Cypriniformes</taxon>
        <taxon>Cyprinidae</taxon>
        <taxon>Cyprininae</taxon>
        <taxon>Carassius</taxon>
    </lineage>
</organism>
<feature type="transmembrane region" description="Helical" evidence="9">
    <location>
        <begin position="140"/>
        <end position="164"/>
    </location>
</feature>
<dbReference type="GO" id="GO:0004930">
    <property type="term" value="F:G protein-coupled receptor activity"/>
    <property type="evidence" value="ECO:0007669"/>
    <property type="project" value="UniProtKB-KW"/>
</dbReference>
<dbReference type="SUPFAM" id="SSF81321">
    <property type="entry name" value="Family A G protein-coupled receptor-like"/>
    <property type="match status" value="1"/>
</dbReference>
<feature type="transmembrane region" description="Helical" evidence="9">
    <location>
        <begin position="253"/>
        <end position="273"/>
    </location>
</feature>
<dbReference type="RefSeq" id="XP_026089868.1">
    <property type="nucleotide sequence ID" value="XM_026234083.1"/>
</dbReference>
<evidence type="ECO:0000256" key="4">
    <source>
        <dbReference type="ARBA" id="ARBA00023040"/>
    </source>
</evidence>
<evidence type="ECO:0000256" key="6">
    <source>
        <dbReference type="ARBA" id="ARBA00023170"/>
    </source>
</evidence>
<keyword evidence="6" id="KW-0675">Receptor</keyword>
<dbReference type="Proteomes" id="UP000515129">
    <property type="component" value="Chromosome 46"/>
</dbReference>
<evidence type="ECO:0000256" key="3">
    <source>
        <dbReference type="ARBA" id="ARBA00022989"/>
    </source>
</evidence>
<gene>
    <name evidence="12" type="primary">LOC113063760</name>
</gene>
<accession>A0A6P6LZH7</accession>
<evidence type="ECO:0000256" key="2">
    <source>
        <dbReference type="ARBA" id="ARBA00022692"/>
    </source>
</evidence>
<feature type="transmembrane region" description="Helical" evidence="9">
    <location>
        <begin position="52"/>
        <end position="73"/>
    </location>
</feature>
<keyword evidence="7" id="KW-0325">Glycoprotein</keyword>
<evidence type="ECO:0000313" key="12">
    <source>
        <dbReference type="RefSeq" id="XP_026089868.1"/>
    </source>
</evidence>
<dbReference type="GO" id="GO:0035025">
    <property type="term" value="P:positive regulation of Rho protein signal transduction"/>
    <property type="evidence" value="ECO:0007669"/>
    <property type="project" value="TreeGrafter"/>
</dbReference>
<feature type="transmembrane region" description="Helical" evidence="9">
    <location>
        <begin position="170"/>
        <end position="196"/>
    </location>
</feature>
<feature type="transmembrane region" description="Helical" evidence="9">
    <location>
        <begin position="217"/>
        <end position="241"/>
    </location>
</feature>
<keyword evidence="11" id="KW-1185">Reference proteome</keyword>
<feature type="transmembrane region" description="Helical" evidence="9">
    <location>
        <begin position="85"/>
        <end position="106"/>
    </location>
</feature>
<keyword evidence="2 9" id="KW-0812">Transmembrane</keyword>
<evidence type="ECO:0000259" key="10">
    <source>
        <dbReference type="PROSITE" id="PS50262"/>
    </source>
</evidence>
<keyword evidence="4" id="KW-0297">G-protein coupled receptor</keyword>
<dbReference type="Gene3D" id="1.20.1070.10">
    <property type="entry name" value="Rhodopsin 7-helix transmembrane proteins"/>
    <property type="match status" value="1"/>
</dbReference>
<keyword evidence="5 9" id="KW-0472">Membrane</keyword>
<evidence type="ECO:0000256" key="5">
    <source>
        <dbReference type="ARBA" id="ARBA00023136"/>
    </source>
</evidence>
<feature type="transmembrane region" description="Helical" evidence="9">
    <location>
        <begin position="112"/>
        <end position="133"/>
    </location>
</feature>
<keyword evidence="8" id="KW-0807">Transducer</keyword>
<keyword evidence="3 9" id="KW-1133">Transmembrane helix</keyword>
<protein>
    <submittedName>
        <fullName evidence="12">Uracil nucleotide/cysteinyl leukotriene receptor-like</fullName>
    </submittedName>
</protein>
<sequence>MDTEEMNNCTVNFTTPVESTNSTTNSYELLYILNMCMHCINFLFGLPTHSYVIWLIITGTGNGVAFEFVILNLSFSEIGICLNSVISLLSFWFSGIIILNTFLVGLIITGRPLFQCLICVERYLAVVHPVIFLKYKPLRYRVIGCTLAWILILGSCVCCMLTVASHYIVFMWFIFLQFLIFLSIQLFCLVAILRALKQSGPGERGRIRNEENDKIRRVIYLILVTTATIVIIYVPLALTALYTIVTKVMIQDVWFPAVICYILAGFVQSVIYLNRTGKLSCLCSL</sequence>
<feature type="transmembrane region" description="Helical" evidence="9">
    <location>
        <begin position="29"/>
        <end position="46"/>
    </location>
</feature>
<dbReference type="GO" id="GO:0007200">
    <property type="term" value="P:phospholipase C-activating G protein-coupled receptor signaling pathway"/>
    <property type="evidence" value="ECO:0007669"/>
    <property type="project" value="TreeGrafter"/>
</dbReference>
<dbReference type="KEGG" id="caua:113063760"/>